<dbReference type="InterPro" id="IPR029058">
    <property type="entry name" value="AB_hydrolase_fold"/>
</dbReference>
<proteinExistence type="predicted"/>
<dbReference type="AlphaFoldDB" id="A0AA37HJ55"/>
<accession>A0AA37HJ55</accession>
<evidence type="ECO:0000313" key="1">
    <source>
        <dbReference type="EMBL" id="GJD66826.1"/>
    </source>
</evidence>
<reference evidence="1" key="2">
    <citation type="submission" date="2021-08" db="EMBL/GenBank/DDBJ databases">
        <authorList>
            <person name="Tani A."/>
            <person name="Ola A."/>
            <person name="Ogura Y."/>
            <person name="Katsura K."/>
            <person name="Hayashi T."/>
        </authorList>
    </citation>
    <scope>NUCLEOTIDE SEQUENCE</scope>
    <source>
        <strain evidence="1">JCM 32048</strain>
    </source>
</reference>
<dbReference type="GO" id="GO:0004806">
    <property type="term" value="F:triacylglycerol lipase activity"/>
    <property type="evidence" value="ECO:0007669"/>
    <property type="project" value="InterPro"/>
</dbReference>
<dbReference type="Proteomes" id="UP001055286">
    <property type="component" value="Unassembled WGS sequence"/>
</dbReference>
<dbReference type="PANTHER" id="PTHR34853">
    <property type="match status" value="1"/>
</dbReference>
<protein>
    <submittedName>
        <fullName evidence="1">Inactive lipase</fullName>
    </submittedName>
</protein>
<name>A0AA37HJ55_9HYPH</name>
<reference evidence="1" key="1">
    <citation type="journal article" date="2016" name="Front. Microbiol.">
        <title>Genome Sequence of the Piezophilic, Mesophilic Sulfate-Reducing Bacterium Desulfovibrio indicus J2T.</title>
        <authorList>
            <person name="Cao J."/>
            <person name="Maignien L."/>
            <person name="Shao Z."/>
            <person name="Alain K."/>
            <person name="Jebbar M."/>
        </authorList>
    </citation>
    <scope>NUCLEOTIDE SEQUENCE</scope>
    <source>
        <strain evidence="1">JCM 32048</strain>
    </source>
</reference>
<evidence type="ECO:0000313" key="2">
    <source>
        <dbReference type="Proteomes" id="UP001055286"/>
    </source>
</evidence>
<organism evidence="1 2">
    <name type="scientific">Methylobacterium frigidaeris</name>
    <dbReference type="NCBI Taxonomy" id="2038277"/>
    <lineage>
        <taxon>Bacteria</taxon>
        <taxon>Pseudomonadati</taxon>
        <taxon>Pseudomonadota</taxon>
        <taxon>Alphaproteobacteria</taxon>
        <taxon>Hyphomicrobiales</taxon>
        <taxon>Methylobacteriaceae</taxon>
        <taxon>Methylobacterium</taxon>
    </lineage>
</organism>
<dbReference type="PANTHER" id="PTHR34853:SF1">
    <property type="entry name" value="LIPASE 5"/>
    <property type="match status" value="1"/>
</dbReference>
<dbReference type="Gene3D" id="3.40.50.1820">
    <property type="entry name" value="alpha/beta hydrolase"/>
    <property type="match status" value="2"/>
</dbReference>
<gene>
    <name evidence="1" type="ORF">MPEAHAMD_7025</name>
</gene>
<dbReference type="EMBL" id="BPQJ01000083">
    <property type="protein sequence ID" value="GJD66826.1"/>
    <property type="molecule type" value="Genomic_DNA"/>
</dbReference>
<keyword evidence="2" id="KW-1185">Reference proteome</keyword>
<dbReference type="Pfam" id="PF03583">
    <property type="entry name" value="LIP"/>
    <property type="match status" value="1"/>
</dbReference>
<sequence length="407" mass="42722">MFEVSKRVRAWLGTEWPVMPRIGAFRLLGALLLAAGLYGPAPTAEARPAPGTRSTPGTLLDYQPLPNAPDGATAYRVLYRSTGLRGEPIAVSGAIIVPAGPVPPGGRPIVAWAHPTTGVVDKCAPSLARVLYRSIQGLNEMLARGYIVAATDYPGLGTPGVHPYLVGISEGRAVLDSVRAAQQLAGPGGATNAFAVWGHSQGGHAALFTGILARSYAPNLILVGVAAAAPATELATLMMADLDTSGGKNLTAMTLWSWSQVYGAPMTKVVTPEALPVIKELANDCIETIFDVLERRGPSKALDRSFLSVDDLADREPWRSLLARNTPGTLPPRIPIFLAQGAADTLVLPRVTQDYRARLCRAGSHVEFDLVPGVGHLSIAKDAAPAALDWIGDRFAGEPAPSNCGAQ</sequence>
<dbReference type="SUPFAM" id="SSF53474">
    <property type="entry name" value="alpha/beta-Hydrolases"/>
    <property type="match status" value="1"/>
</dbReference>
<comment type="caution">
    <text evidence="1">The sequence shown here is derived from an EMBL/GenBank/DDBJ whole genome shotgun (WGS) entry which is preliminary data.</text>
</comment>
<dbReference type="InterPro" id="IPR005152">
    <property type="entry name" value="Lipase_secreted"/>
</dbReference>
<dbReference type="PIRSF" id="PIRSF029171">
    <property type="entry name" value="Esterase_LipA"/>
    <property type="match status" value="1"/>
</dbReference>
<dbReference type="GO" id="GO:0016042">
    <property type="term" value="P:lipid catabolic process"/>
    <property type="evidence" value="ECO:0007669"/>
    <property type="project" value="InterPro"/>
</dbReference>